<dbReference type="PROSITE" id="PS00136">
    <property type="entry name" value="SUBTILASE_ASP"/>
    <property type="match status" value="1"/>
</dbReference>
<feature type="active site" description="Charge relay system" evidence="5">
    <location>
        <position position="72"/>
    </location>
</feature>
<dbReference type="PANTHER" id="PTHR43806:SF11">
    <property type="entry name" value="CEREVISIN-RELATED"/>
    <property type="match status" value="1"/>
</dbReference>
<keyword evidence="4 5" id="KW-0720">Serine protease</keyword>
<feature type="active site" description="Charge relay system" evidence="5">
    <location>
        <position position="235"/>
    </location>
</feature>
<dbReference type="PROSITE" id="PS00138">
    <property type="entry name" value="SUBTILASE_SER"/>
    <property type="match status" value="1"/>
</dbReference>
<evidence type="ECO:0000256" key="5">
    <source>
        <dbReference type="PROSITE-ProRule" id="PRU01240"/>
    </source>
</evidence>
<reference evidence="8" key="1">
    <citation type="submission" date="2023-03" db="EMBL/GenBank/DDBJ databases">
        <title>Massive genome expansion in bonnet fungi (Mycena s.s.) driven by repeated elements and novel gene families across ecological guilds.</title>
        <authorList>
            <consortium name="Lawrence Berkeley National Laboratory"/>
            <person name="Harder C.B."/>
            <person name="Miyauchi S."/>
            <person name="Viragh M."/>
            <person name="Kuo A."/>
            <person name="Thoen E."/>
            <person name="Andreopoulos B."/>
            <person name="Lu D."/>
            <person name="Skrede I."/>
            <person name="Drula E."/>
            <person name="Henrissat B."/>
            <person name="Morin E."/>
            <person name="Kohler A."/>
            <person name="Barry K."/>
            <person name="LaButti K."/>
            <person name="Morin E."/>
            <person name="Salamov A."/>
            <person name="Lipzen A."/>
            <person name="Mereny Z."/>
            <person name="Hegedus B."/>
            <person name="Baldrian P."/>
            <person name="Stursova M."/>
            <person name="Weitz H."/>
            <person name="Taylor A."/>
            <person name="Grigoriev I.V."/>
            <person name="Nagy L.G."/>
            <person name="Martin F."/>
            <person name="Kauserud H."/>
        </authorList>
    </citation>
    <scope>NUCLEOTIDE SEQUENCE</scope>
    <source>
        <strain evidence="8">9144</strain>
    </source>
</reference>
<dbReference type="InterPro" id="IPR023828">
    <property type="entry name" value="Peptidase_S8_Ser-AS"/>
</dbReference>
<protein>
    <submittedName>
        <fullName evidence="8">Peptidase S8/S53 domain-containing protein</fullName>
    </submittedName>
</protein>
<dbReference type="PROSITE" id="PS00137">
    <property type="entry name" value="SUBTILASE_HIS"/>
    <property type="match status" value="1"/>
</dbReference>
<dbReference type="PROSITE" id="PS51892">
    <property type="entry name" value="SUBTILASE"/>
    <property type="match status" value="1"/>
</dbReference>
<dbReference type="AlphaFoldDB" id="A0AAD6VJX2"/>
<dbReference type="Gene3D" id="3.40.50.200">
    <property type="entry name" value="Peptidase S8/S53 domain"/>
    <property type="match status" value="2"/>
</dbReference>
<dbReference type="EMBL" id="JARJCW010000021">
    <property type="protein sequence ID" value="KAJ7213612.1"/>
    <property type="molecule type" value="Genomic_DNA"/>
</dbReference>
<dbReference type="Proteomes" id="UP001219525">
    <property type="component" value="Unassembled WGS sequence"/>
</dbReference>
<keyword evidence="2 5" id="KW-0645">Protease</keyword>
<evidence type="ECO:0000259" key="7">
    <source>
        <dbReference type="Pfam" id="PF00082"/>
    </source>
</evidence>
<comment type="similarity">
    <text evidence="1 5 6">Belongs to the peptidase S8 family.</text>
</comment>
<dbReference type="InterPro" id="IPR050131">
    <property type="entry name" value="Peptidase_S8_subtilisin-like"/>
</dbReference>
<evidence type="ECO:0000256" key="6">
    <source>
        <dbReference type="RuleBase" id="RU003355"/>
    </source>
</evidence>
<evidence type="ECO:0000256" key="3">
    <source>
        <dbReference type="ARBA" id="ARBA00022801"/>
    </source>
</evidence>
<evidence type="ECO:0000256" key="2">
    <source>
        <dbReference type="ARBA" id="ARBA00022670"/>
    </source>
</evidence>
<organism evidence="8 9">
    <name type="scientific">Mycena pura</name>
    <dbReference type="NCBI Taxonomy" id="153505"/>
    <lineage>
        <taxon>Eukaryota</taxon>
        <taxon>Fungi</taxon>
        <taxon>Dikarya</taxon>
        <taxon>Basidiomycota</taxon>
        <taxon>Agaricomycotina</taxon>
        <taxon>Agaricomycetes</taxon>
        <taxon>Agaricomycetidae</taxon>
        <taxon>Agaricales</taxon>
        <taxon>Marasmiineae</taxon>
        <taxon>Mycenaceae</taxon>
        <taxon>Mycena</taxon>
    </lineage>
</organism>
<accession>A0AAD6VJX2</accession>
<name>A0AAD6VJX2_9AGAR</name>
<dbReference type="PRINTS" id="PR00723">
    <property type="entry name" value="SUBTILISIN"/>
</dbReference>
<keyword evidence="9" id="KW-1185">Reference proteome</keyword>
<feature type="domain" description="Peptidase S8/S53" evidence="7">
    <location>
        <begin position="191"/>
        <end position="269"/>
    </location>
</feature>
<dbReference type="SUPFAM" id="SSF52743">
    <property type="entry name" value="Subtilisin-like"/>
    <property type="match status" value="1"/>
</dbReference>
<sequence>MGTDENGPEGLPTRAASQDWSFPFDDTWGEGVIVYVVDSGVWNGHSELTGRVEDGWVREGLGGAATEDVCDHGTAVASLIAGTTLGVAKKATIVPIRIVDGSRCSPTPPESTTDVVPGVNWVVSDFKARTNVKAGIVNISWQLYQTDASESALSDCYGGPAQAALQRVKDVGQFVVGNTDWDDARLDLCEVGSNFGPCLTLFAPGASMVVAADKPGIDGTNHPLTRGGCGSSGTSFAAPLVSGVIAAIASTSGNLSPAEMRTTVVQKAVNPAGIGDLQESPDIMLQSLLISRTAQR</sequence>
<dbReference type="InterPro" id="IPR015500">
    <property type="entry name" value="Peptidase_S8_subtilisin-rel"/>
</dbReference>
<dbReference type="InterPro" id="IPR023827">
    <property type="entry name" value="Peptidase_S8_Asp-AS"/>
</dbReference>
<feature type="active site" description="Charge relay system" evidence="5">
    <location>
        <position position="38"/>
    </location>
</feature>
<dbReference type="InterPro" id="IPR036852">
    <property type="entry name" value="Peptidase_S8/S53_dom_sf"/>
</dbReference>
<dbReference type="GO" id="GO:0004252">
    <property type="term" value="F:serine-type endopeptidase activity"/>
    <property type="evidence" value="ECO:0007669"/>
    <property type="project" value="UniProtKB-UniRule"/>
</dbReference>
<dbReference type="Pfam" id="PF00082">
    <property type="entry name" value="Peptidase_S8"/>
    <property type="match status" value="2"/>
</dbReference>
<comment type="caution">
    <text evidence="8">The sequence shown here is derived from an EMBL/GenBank/DDBJ whole genome shotgun (WGS) entry which is preliminary data.</text>
</comment>
<dbReference type="GO" id="GO:0006508">
    <property type="term" value="P:proteolysis"/>
    <property type="evidence" value="ECO:0007669"/>
    <property type="project" value="UniProtKB-KW"/>
</dbReference>
<dbReference type="PANTHER" id="PTHR43806">
    <property type="entry name" value="PEPTIDASE S8"/>
    <property type="match status" value="1"/>
</dbReference>
<evidence type="ECO:0000256" key="1">
    <source>
        <dbReference type="ARBA" id="ARBA00011073"/>
    </source>
</evidence>
<gene>
    <name evidence="8" type="ORF">GGX14DRAFT_445550</name>
</gene>
<evidence type="ECO:0000256" key="4">
    <source>
        <dbReference type="ARBA" id="ARBA00022825"/>
    </source>
</evidence>
<feature type="domain" description="Peptidase S8/S53" evidence="7">
    <location>
        <begin position="29"/>
        <end position="142"/>
    </location>
</feature>
<evidence type="ECO:0000313" key="9">
    <source>
        <dbReference type="Proteomes" id="UP001219525"/>
    </source>
</evidence>
<proteinExistence type="inferred from homology"/>
<dbReference type="InterPro" id="IPR000209">
    <property type="entry name" value="Peptidase_S8/S53_dom"/>
</dbReference>
<keyword evidence="3 5" id="KW-0378">Hydrolase</keyword>
<dbReference type="InterPro" id="IPR022398">
    <property type="entry name" value="Peptidase_S8_His-AS"/>
</dbReference>
<evidence type="ECO:0000313" key="8">
    <source>
        <dbReference type="EMBL" id="KAJ7213612.1"/>
    </source>
</evidence>